<dbReference type="Proteomes" id="UP000790377">
    <property type="component" value="Unassembled WGS sequence"/>
</dbReference>
<evidence type="ECO:0000313" key="1">
    <source>
        <dbReference type="EMBL" id="KAH7914983.1"/>
    </source>
</evidence>
<protein>
    <submittedName>
        <fullName evidence="1">Uncharacterized protein</fullName>
    </submittedName>
</protein>
<organism evidence="1 2">
    <name type="scientific">Hygrophoropsis aurantiaca</name>
    <dbReference type="NCBI Taxonomy" id="72124"/>
    <lineage>
        <taxon>Eukaryota</taxon>
        <taxon>Fungi</taxon>
        <taxon>Dikarya</taxon>
        <taxon>Basidiomycota</taxon>
        <taxon>Agaricomycotina</taxon>
        <taxon>Agaricomycetes</taxon>
        <taxon>Agaricomycetidae</taxon>
        <taxon>Boletales</taxon>
        <taxon>Coniophorineae</taxon>
        <taxon>Hygrophoropsidaceae</taxon>
        <taxon>Hygrophoropsis</taxon>
    </lineage>
</organism>
<proteinExistence type="predicted"/>
<gene>
    <name evidence="1" type="ORF">BJ138DRAFT_1123048</name>
</gene>
<name>A0ACB8AQE1_9AGAM</name>
<keyword evidence="2" id="KW-1185">Reference proteome</keyword>
<comment type="caution">
    <text evidence="1">The sequence shown here is derived from an EMBL/GenBank/DDBJ whole genome shotgun (WGS) entry which is preliminary data.</text>
</comment>
<sequence length="387" mass="43204">MKLTLFFVRYVAFGFFVICNAIVCSVAVWNYSLAQSLGQGLSVDIYLIFTSALSLIIVFPIIFADLVCTNPFTSRVYFECTWLGIFWALELAGAAAVSAINSSSLCGHEASPLGVDSCTSTHVLLAFSWMCTFITLLYLLVLVIITTSVHREDRFIWYANMRELNKVSVRKCLPSAPTSPVLHRSQKASPPEIYAPKPRRPSENMKAVYAHRAGLSSDYEIEHFRTPETEYAVPPIPEAKPILSIALPTPAITHANSHQPPILHPLNTQRTSVSSLYPNQVQSTIPYQPHSISPPFPSPLGDWPKMNVLKEPVKLKRKPPPSAFEFPSTRISEPVVDPTSYDPLLNSRQRRPSGPRMRTPSNERQKSLTVDLSRLHHDASDVGRSYQ</sequence>
<dbReference type="EMBL" id="MU267606">
    <property type="protein sequence ID" value="KAH7914983.1"/>
    <property type="molecule type" value="Genomic_DNA"/>
</dbReference>
<reference evidence="1" key="1">
    <citation type="journal article" date="2021" name="New Phytol.">
        <title>Evolutionary innovations through gain and loss of genes in the ectomycorrhizal Boletales.</title>
        <authorList>
            <person name="Wu G."/>
            <person name="Miyauchi S."/>
            <person name="Morin E."/>
            <person name="Kuo A."/>
            <person name="Drula E."/>
            <person name="Varga T."/>
            <person name="Kohler A."/>
            <person name="Feng B."/>
            <person name="Cao Y."/>
            <person name="Lipzen A."/>
            <person name="Daum C."/>
            <person name="Hundley H."/>
            <person name="Pangilinan J."/>
            <person name="Johnson J."/>
            <person name="Barry K."/>
            <person name="LaButti K."/>
            <person name="Ng V."/>
            <person name="Ahrendt S."/>
            <person name="Min B."/>
            <person name="Choi I.G."/>
            <person name="Park H."/>
            <person name="Plett J.M."/>
            <person name="Magnuson J."/>
            <person name="Spatafora J.W."/>
            <person name="Nagy L.G."/>
            <person name="Henrissat B."/>
            <person name="Grigoriev I.V."/>
            <person name="Yang Z.L."/>
            <person name="Xu J."/>
            <person name="Martin F.M."/>
        </authorList>
    </citation>
    <scope>NUCLEOTIDE SEQUENCE</scope>
    <source>
        <strain evidence="1">ATCC 28755</strain>
    </source>
</reference>
<accession>A0ACB8AQE1</accession>
<evidence type="ECO:0000313" key="2">
    <source>
        <dbReference type="Proteomes" id="UP000790377"/>
    </source>
</evidence>